<feature type="transmembrane region" description="Helical" evidence="8">
    <location>
        <begin position="270"/>
        <end position="290"/>
    </location>
</feature>
<comment type="subcellular location">
    <subcellularLocation>
        <location evidence="1">Cell membrane</location>
        <topology evidence="1">Multi-pass membrane protein</topology>
    </subcellularLocation>
</comment>
<dbReference type="Proteomes" id="UP000658613">
    <property type="component" value="Unassembled WGS sequence"/>
</dbReference>
<proteinExistence type="inferred from homology"/>
<reference evidence="9" key="1">
    <citation type="submission" date="2020-11" db="EMBL/GenBank/DDBJ databases">
        <title>Sequencing the genomes of 1000 actinobacteria strains.</title>
        <authorList>
            <person name="Klenk H.-P."/>
        </authorList>
    </citation>
    <scope>NUCLEOTIDE SEQUENCE</scope>
    <source>
        <strain evidence="9">DSM 45632</strain>
    </source>
</reference>
<feature type="transmembrane region" description="Helical" evidence="8">
    <location>
        <begin position="302"/>
        <end position="334"/>
    </location>
</feature>
<evidence type="ECO:0000313" key="9">
    <source>
        <dbReference type="EMBL" id="MBG6121425.1"/>
    </source>
</evidence>
<keyword evidence="4 8" id="KW-0812">Transmembrane</keyword>
<keyword evidence="2" id="KW-1003">Cell membrane</keyword>
<evidence type="ECO:0000256" key="4">
    <source>
        <dbReference type="ARBA" id="ARBA00022692"/>
    </source>
</evidence>
<comment type="similarity">
    <text evidence="7">Belongs to the glycosyltransferase 87 family.</text>
</comment>
<name>A0A931GT22_9CORY</name>
<keyword evidence="6 8" id="KW-0472">Membrane</keyword>
<dbReference type="RefSeq" id="WP_196823988.1">
    <property type="nucleotide sequence ID" value="NZ_CP046980.1"/>
</dbReference>
<keyword evidence="9" id="KW-0328">Glycosyltransferase</keyword>
<dbReference type="GO" id="GO:0016758">
    <property type="term" value="F:hexosyltransferase activity"/>
    <property type="evidence" value="ECO:0007669"/>
    <property type="project" value="InterPro"/>
</dbReference>
<dbReference type="InterPro" id="IPR018584">
    <property type="entry name" value="GT87"/>
</dbReference>
<keyword evidence="3 9" id="KW-0808">Transferase</keyword>
<evidence type="ECO:0000313" key="10">
    <source>
        <dbReference type="Proteomes" id="UP000658613"/>
    </source>
</evidence>
<evidence type="ECO:0000256" key="7">
    <source>
        <dbReference type="ARBA" id="ARBA00024033"/>
    </source>
</evidence>
<gene>
    <name evidence="9" type="ORF">IW254_000394</name>
</gene>
<protein>
    <submittedName>
        <fullName evidence="9">Alpha-1,2-mannosyltransferase</fullName>
        <ecNumber evidence="9">2.4.1.-</ecNumber>
    </submittedName>
</protein>
<dbReference type="AlphaFoldDB" id="A0A931GT22"/>
<feature type="transmembrane region" description="Helical" evidence="8">
    <location>
        <begin position="181"/>
        <end position="202"/>
    </location>
</feature>
<keyword evidence="10" id="KW-1185">Reference proteome</keyword>
<evidence type="ECO:0000256" key="5">
    <source>
        <dbReference type="ARBA" id="ARBA00022989"/>
    </source>
</evidence>
<feature type="transmembrane region" description="Helical" evidence="8">
    <location>
        <begin position="102"/>
        <end position="120"/>
    </location>
</feature>
<dbReference type="Pfam" id="PF09594">
    <property type="entry name" value="GT87"/>
    <property type="match status" value="1"/>
</dbReference>
<feature type="transmembrane region" description="Helical" evidence="8">
    <location>
        <begin position="370"/>
        <end position="396"/>
    </location>
</feature>
<dbReference type="EMBL" id="JADOUE010000001">
    <property type="protein sequence ID" value="MBG6121425.1"/>
    <property type="molecule type" value="Genomic_DNA"/>
</dbReference>
<dbReference type="GO" id="GO:0005886">
    <property type="term" value="C:plasma membrane"/>
    <property type="evidence" value="ECO:0007669"/>
    <property type="project" value="UniProtKB-SubCell"/>
</dbReference>
<evidence type="ECO:0000256" key="3">
    <source>
        <dbReference type="ARBA" id="ARBA00022679"/>
    </source>
</evidence>
<evidence type="ECO:0000256" key="6">
    <source>
        <dbReference type="ARBA" id="ARBA00023136"/>
    </source>
</evidence>
<dbReference type="EC" id="2.4.1.-" evidence="9"/>
<sequence length="410" mass="44581">MSSSRFGTFPRSTNASPQAYKGLAVGLMLLSALLAVITFGHIVALAHRETLLDVGVFRDAGRAFLDGAPLYGEDFPTRSGFAFIYPPFAALLFVPLTTTPEFAMDIIWSLSIIGCVFLILGMACHRMGLRPWWMWAAGLTGFAMSFDPIYMNLHYGQINIFLILLVAMDVLGYTPKPIRGLGIGVAAGIKITPAAYAVIFLVRKDWWSVARAAGFFLLTVAIGFAVRPGASKYFWTEEFFATDRGGAPGYPPNQGLSGLLVRGGLDADTVASFSPLILLIFAALSIYIAYRLEQHGRRVESLLVVVLGIAIGGPFAVSHHWAGVVLVLPVILAVKEHGMRLLLMLFAGAIIAPAYNLYVEQDSYHFSWPLWLNGNLIGITGLGIMVAYFVLVTWFLDTPNIKKASPPVTS</sequence>
<feature type="transmembrane region" description="Helical" evidence="8">
    <location>
        <begin position="341"/>
        <end position="358"/>
    </location>
</feature>
<evidence type="ECO:0000256" key="2">
    <source>
        <dbReference type="ARBA" id="ARBA00022475"/>
    </source>
</evidence>
<organism evidence="9 10">
    <name type="scientific">Corynebacterium aquatimens</name>
    <dbReference type="NCBI Taxonomy" id="1190508"/>
    <lineage>
        <taxon>Bacteria</taxon>
        <taxon>Bacillati</taxon>
        <taxon>Actinomycetota</taxon>
        <taxon>Actinomycetes</taxon>
        <taxon>Mycobacteriales</taxon>
        <taxon>Corynebacteriaceae</taxon>
        <taxon>Corynebacterium</taxon>
    </lineage>
</organism>
<accession>A0A931GT22</accession>
<evidence type="ECO:0000256" key="1">
    <source>
        <dbReference type="ARBA" id="ARBA00004651"/>
    </source>
</evidence>
<feature type="transmembrane region" description="Helical" evidence="8">
    <location>
        <begin position="156"/>
        <end position="174"/>
    </location>
</feature>
<evidence type="ECO:0000256" key="8">
    <source>
        <dbReference type="SAM" id="Phobius"/>
    </source>
</evidence>
<feature type="transmembrane region" description="Helical" evidence="8">
    <location>
        <begin position="20"/>
        <end position="44"/>
    </location>
</feature>
<feature type="transmembrane region" description="Helical" evidence="8">
    <location>
        <begin position="208"/>
        <end position="226"/>
    </location>
</feature>
<keyword evidence="5 8" id="KW-1133">Transmembrane helix</keyword>
<comment type="caution">
    <text evidence="9">The sequence shown here is derived from an EMBL/GenBank/DDBJ whole genome shotgun (WGS) entry which is preliminary data.</text>
</comment>